<keyword evidence="2 6" id="KW-0808">Transferase</keyword>
<dbReference type="GO" id="GO:0003723">
    <property type="term" value="F:RNA binding"/>
    <property type="evidence" value="ECO:0007669"/>
    <property type="project" value="UniProtKB-UniRule"/>
</dbReference>
<evidence type="ECO:0000256" key="2">
    <source>
        <dbReference type="ARBA" id="ARBA00022679"/>
    </source>
</evidence>
<dbReference type="PROSITE" id="PS00583">
    <property type="entry name" value="PFKB_KINASES_1"/>
    <property type="match status" value="1"/>
</dbReference>
<keyword evidence="10" id="KW-1185">Reference proteome</keyword>
<protein>
    <recommendedName>
        <fullName evidence="6">Tagatose-6-phosphate kinase</fullName>
        <ecNumber evidence="6">2.7.1.144</ecNumber>
    </recommendedName>
</protein>
<dbReference type="Gene3D" id="3.40.1190.20">
    <property type="match status" value="1"/>
</dbReference>
<dbReference type="SUPFAM" id="SSF53613">
    <property type="entry name" value="Ribokinase-like"/>
    <property type="match status" value="1"/>
</dbReference>
<accession>A0A4R9C3Z9</accession>
<dbReference type="PANTHER" id="PTHR46566">
    <property type="entry name" value="1-PHOSPHOFRUCTOKINASE-RELATED"/>
    <property type="match status" value="1"/>
</dbReference>
<keyword evidence="5 6" id="KW-0067">ATP-binding</keyword>
<dbReference type="InterPro" id="IPR002173">
    <property type="entry name" value="Carboh/pur_kinase_PfkB_CS"/>
</dbReference>
<dbReference type="Proteomes" id="UP000297454">
    <property type="component" value="Unassembled WGS sequence"/>
</dbReference>
<comment type="caution">
    <text evidence="9">The sequence shown here is derived from an EMBL/GenBank/DDBJ whole genome shotgun (WGS) entry which is preliminary data.</text>
</comment>
<evidence type="ECO:0000256" key="5">
    <source>
        <dbReference type="ARBA" id="ARBA00022840"/>
    </source>
</evidence>
<dbReference type="GeneID" id="97030135"/>
<keyword evidence="6" id="KW-0423">Lactose metabolism</keyword>
<comment type="catalytic activity">
    <reaction evidence="6">
        <text>D-tagatofuranose 6-phosphate + ATP = D-tagatofuranose 1,6-bisphosphate + ADP + H(+)</text>
        <dbReference type="Rhea" id="RHEA:12420"/>
        <dbReference type="ChEBI" id="CHEBI:15378"/>
        <dbReference type="ChEBI" id="CHEBI:30616"/>
        <dbReference type="ChEBI" id="CHEBI:58694"/>
        <dbReference type="ChEBI" id="CHEBI:58695"/>
        <dbReference type="ChEBI" id="CHEBI:456216"/>
        <dbReference type="EC" id="2.7.1.144"/>
    </reaction>
</comment>
<dbReference type="GO" id="GO:0005988">
    <property type="term" value="P:lactose metabolic process"/>
    <property type="evidence" value="ECO:0007669"/>
    <property type="project" value="UniProtKB-KW"/>
</dbReference>
<dbReference type="CDD" id="cd01164">
    <property type="entry name" value="FruK_PfkB_like"/>
    <property type="match status" value="1"/>
</dbReference>
<dbReference type="RefSeq" id="WP_134711343.1">
    <property type="nucleotide sequence ID" value="NZ_CP119081.1"/>
</dbReference>
<evidence type="ECO:0000256" key="1">
    <source>
        <dbReference type="ARBA" id="ARBA00005380"/>
    </source>
</evidence>
<dbReference type="GO" id="GO:0005524">
    <property type="term" value="F:ATP binding"/>
    <property type="evidence" value="ECO:0007669"/>
    <property type="project" value="UniProtKB-KW"/>
</dbReference>
<dbReference type="Pfam" id="PF00294">
    <property type="entry name" value="PfkB"/>
    <property type="match status" value="1"/>
</dbReference>
<organism evidence="9 10">
    <name type="scientific">Helcococcus ovis</name>
    <dbReference type="NCBI Taxonomy" id="72026"/>
    <lineage>
        <taxon>Bacteria</taxon>
        <taxon>Bacillati</taxon>
        <taxon>Bacillota</taxon>
        <taxon>Tissierellia</taxon>
        <taxon>Tissierellales</taxon>
        <taxon>Peptoniphilaceae</taxon>
        <taxon>Helcococcus</taxon>
    </lineage>
</organism>
<dbReference type="GO" id="GO:2001059">
    <property type="term" value="P:D-tagatose 6-phosphate catabolic process"/>
    <property type="evidence" value="ECO:0007669"/>
    <property type="project" value="UniProtKB-UniPathway"/>
</dbReference>
<evidence type="ECO:0000313" key="9">
    <source>
        <dbReference type="EMBL" id="TFF66957.1"/>
    </source>
</evidence>
<dbReference type="OrthoDB" id="9801219at2"/>
<name>A0A4R9C3Z9_9FIRM</name>
<dbReference type="GO" id="GO:0009024">
    <property type="term" value="F:tagatose-6-phosphate kinase activity"/>
    <property type="evidence" value="ECO:0007669"/>
    <property type="project" value="UniProtKB-EC"/>
</dbReference>
<dbReference type="PIRSF" id="PIRSF000535">
    <property type="entry name" value="1PFK/6PFK/LacC"/>
    <property type="match status" value="1"/>
</dbReference>
<dbReference type="EMBL" id="SCFR01000005">
    <property type="protein sequence ID" value="TFF66957.1"/>
    <property type="molecule type" value="Genomic_DNA"/>
</dbReference>
<proteinExistence type="inferred from homology"/>
<evidence type="ECO:0000256" key="6">
    <source>
        <dbReference type="PIRNR" id="PIRNR000535"/>
    </source>
</evidence>
<dbReference type="NCBIfam" id="TIGR03168">
    <property type="entry name" value="1-PFK"/>
    <property type="match status" value="1"/>
</dbReference>
<comment type="pathway">
    <text evidence="6">Carbohydrate metabolism; D-tagatose 6-phosphate degradation; D-glyceraldehyde 3-phosphate and glycerone phosphate from D-tagatose 6-phosphate: step 1/2.</text>
</comment>
<sequence length="308" mass="34509">MIYTVTLNPALDIIYTADSLESEGYTYANNTQKFPGGKAINVSRMLTNIGIPSIATGFLGGRPGKFIKNWFKEINSETHFIDIEDDTRINVRLRTPEKHITIAGTYPSVPEEKILELLTYLSKLREGDIVVMGGSIPCNVDFEIYKRIAEICKANKAEFVIDIPPKQMKELLPYRPLLIKPNIDNLAKMFDLEQITNEADIIKYGLKCIELGAKNVIVSVGEEGSYLFSDNANSYRSYGIDGEEVNSFNSRDAMIGGFIGIYMRKQDVIESFRMASAAASATAFVEDLADHDLTMQIYEKTIVEKIEL</sequence>
<dbReference type="AlphaFoldDB" id="A0A4R9C3Z9"/>
<evidence type="ECO:0000313" key="10">
    <source>
        <dbReference type="Proteomes" id="UP000297454"/>
    </source>
</evidence>
<gene>
    <name evidence="9" type="ORF">EQF91_02195</name>
</gene>
<evidence type="ECO:0000256" key="7">
    <source>
        <dbReference type="PROSITE-ProRule" id="PRU00117"/>
    </source>
</evidence>
<evidence type="ECO:0000256" key="4">
    <source>
        <dbReference type="ARBA" id="ARBA00022777"/>
    </source>
</evidence>
<keyword evidence="7" id="KW-0694">RNA-binding</keyword>
<reference evidence="9 10" key="1">
    <citation type="submission" date="2019-01" db="EMBL/GenBank/DDBJ databases">
        <title>Draft Genome Sequences of Helcococcus ovis Strains Isolated from the Uterus and Vagina of Dairy Cows with Metritis.</title>
        <authorList>
            <person name="Cunha F."/>
            <person name="Jeon S.J."/>
            <person name="Kutzer P."/>
            <person name="Galvao K.N."/>
        </authorList>
    </citation>
    <scope>NUCLEOTIDE SEQUENCE [LARGE SCALE GENOMIC DNA]</scope>
    <source>
        <strain evidence="9 10">KG-37</strain>
    </source>
</reference>
<feature type="domain" description="Carbohydrate kinase PfkB" evidence="8">
    <location>
        <begin position="12"/>
        <end position="283"/>
    </location>
</feature>
<evidence type="ECO:0000256" key="3">
    <source>
        <dbReference type="ARBA" id="ARBA00022741"/>
    </source>
</evidence>
<keyword evidence="4 9" id="KW-0418">Kinase</keyword>
<dbReference type="GO" id="GO:0005829">
    <property type="term" value="C:cytosol"/>
    <property type="evidence" value="ECO:0007669"/>
    <property type="project" value="TreeGrafter"/>
</dbReference>
<dbReference type="PROSITE" id="PS50084">
    <property type="entry name" value="KH_TYPE_1"/>
    <property type="match status" value="1"/>
</dbReference>
<evidence type="ECO:0000259" key="8">
    <source>
        <dbReference type="Pfam" id="PF00294"/>
    </source>
</evidence>
<dbReference type="InterPro" id="IPR011611">
    <property type="entry name" value="PfkB_dom"/>
</dbReference>
<comment type="similarity">
    <text evidence="1">Belongs to the carbohydrate kinase pfkB family.</text>
</comment>
<keyword evidence="3 6" id="KW-0547">Nucleotide-binding</keyword>
<comment type="similarity">
    <text evidence="6">Belongs to the carbohydrate kinase PfkB family. LacC subfamily.</text>
</comment>
<dbReference type="GO" id="GO:0008443">
    <property type="term" value="F:phosphofructokinase activity"/>
    <property type="evidence" value="ECO:0007669"/>
    <property type="project" value="TreeGrafter"/>
</dbReference>
<dbReference type="EC" id="2.7.1.144" evidence="6"/>
<dbReference type="InterPro" id="IPR029056">
    <property type="entry name" value="Ribokinase-like"/>
</dbReference>
<dbReference type="InterPro" id="IPR017583">
    <property type="entry name" value="Tagatose/fructose_Pkinase"/>
</dbReference>
<dbReference type="UniPathway" id="UPA00704">
    <property type="reaction ID" value="UER00715"/>
</dbReference>
<dbReference type="PANTHER" id="PTHR46566:SF1">
    <property type="entry name" value="1-PHOSPHOFRUCTOKINASE"/>
    <property type="match status" value="1"/>
</dbReference>